<accession>X0XQV7</accession>
<comment type="caution">
    <text evidence="8">The sequence shown here is derived from an EMBL/GenBank/DDBJ whole genome shotgun (WGS) entry which is preliminary data.</text>
</comment>
<keyword evidence="3 6" id="KW-0812">Transmembrane</keyword>
<dbReference type="GO" id="GO:0005886">
    <property type="term" value="C:plasma membrane"/>
    <property type="evidence" value="ECO:0007669"/>
    <property type="project" value="UniProtKB-SubCell"/>
</dbReference>
<evidence type="ECO:0000256" key="4">
    <source>
        <dbReference type="ARBA" id="ARBA00022989"/>
    </source>
</evidence>
<keyword evidence="2" id="KW-1003">Cell membrane</keyword>
<evidence type="ECO:0000256" key="6">
    <source>
        <dbReference type="SAM" id="Phobius"/>
    </source>
</evidence>
<evidence type="ECO:0000256" key="5">
    <source>
        <dbReference type="ARBA" id="ARBA00023136"/>
    </source>
</evidence>
<dbReference type="InterPro" id="IPR042106">
    <property type="entry name" value="Nuo/plastoQ_OxRdtase_6_NuoJ"/>
</dbReference>
<dbReference type="EMBL" id="BARS01052781">
    <property type="protein sequence ID" value="GAG45640.1"/>
    <property type="molecule type" value="Genomic_DNA"/>
</dbReference>
<evidence type="ECO:0000256" key="1">
    <source>
        <dbReference type="ARBA" id="ARBA00004651"/>
    </source>
</evidence>
<dbReference type="InterPro" id="IPR025383">
    <property type="entry name" value="MrpA_C/MbhD"/>
</dbReference>
<sequence length="82" mass="8270">MGIQALLLLIVALCACLAVVIKDLLKAVIALGIGSTALSAVFFLLGSPYAGAFELSVGVGLVSVLLISAISLIAPEEGRSDE</sequence>
<evidence type="ECO:0000259" key="7">
    <source>
        <dbReference type="Pfam" id="PF13244"/>
    </source>
</evidence>
<evidence type="ECO:0000256" key="2">
    <source>
        <dbReference type="ARBA" id="ARBA00022475"/>
    </source>
</evidence>
<gene>
    <name evidence="8" type="ORF">S01H1_78423</name>
</gene>
<comment type="subcellular location">
    <subcellularLocation>
        <location evidence="1">Cell membrane</location>
        <topology evidence="1">Multi-pass membrane protein</topology>
    </subcellularLocation>
</comment>
<feature type="domain" description="MrpA C-terminal/MbhD" evidence="7">
    <location>
        <begin position="9"/>
        <end position="72"/>
    </location>
</feature>
<reference evidence="8" key="1">
    <citation type="journal article" date="2014" name="Front. Microbiol.">
        <title>High frequency of phylogenetically diverse reductive dehalogenase-homologous genes in deep subseafloor sedimentary metagenomes.</title>
        <authorList>
            <person name="Kawai M."/>
            <person name="Futagami T."/>
            <person name="Toyoda A."/>
            <person name="Takaki Y."/>
            <person name="Nishi S."/>
            <person name="Hori S."/>
            <person name="Arai W."/>
            <person name="Tsubouchi T."/>
            <person name="Morono Y."/>
            <person name="Uchiyama I."/>
            <person name="Ito T."/>
            <person name="Fujiyama A."/>
            <person name="Inagaki F."/>
            <person name="Takami H."/>
        </authorList>
    </citation>
    <scope>NUCLEOTIDE SEQUENCE</scope>
    <source>
        <strain evidence="8">Expedition CK06-06</strain>
    </source>
</reference>
<protein>
    <recommendedName>
        <fullName evidence="7">MrpA C-terminal/MbhD domain-containing protein</fullName>
    </recommendedName>
</protein>
<organism evidence="8">
    <name type="scientific">marine sediment metagenome</name>
    <dbReference type="NCBI Taxonomy" id="412755"/>
    <lineage>
        <taxon>unclassified sequences</taxon>
        <taxon>metagenomes</taxon>
        <taxon>ecological metagenomes</taxon>
    </lineage>
</organism>
<dbReference type="Gene3D" id="1.20.120.1200">
    <property type="entry name" value="NADH-ubiquinone/plastoquinone oxidoreductase chain 6, subunit NuoJ"/>
    <property type="match status" value="1"/>
</dbReference>
<keyword evidence="5 6" id="KW-0472">Membrane</keyword>
<feature type="transmembrane region" description="Helical" evidence="6">
    <location>
        <begin position="52"/>
        <end position="74"/>
    </location>
</feature>
<dbReference type="Pfam" id="PF13244">
    <property type="entry name" value="MbhD"/>
    <property type="match status" value="1"/>
</dbReference>
<dbReference type="AlphaFoldDB" id="X0XQV7"/>
<keyword evidence="4 6" id="KW-1133">Transmembrane helix</keyword>
<evidence type="ECO:0000256" key="3">
    <source>
        <dbReference type="ARBA" id="ARBA00022692"/>
    </source>
</evidence>
<evidence type="ECO:0000313" key="8">
    <source>
        <dbReference type="EMBL" id="GAG45640.1"/>
    </source>
</evidence>
<proteinExistence type="predicted"/>
<name>X0XQV7_9ZZZZ</name>
<feature type="transmembrane region" description="Helical" evidence="6">
    <location>
        <begin position="28"/>
        <end position="45"/>
    </location>
</feature>